<reference evidence="7 8" key="1">
    <citation type="submission" date="2020-08" db="EMBL/GenBank/DDBJ databases">
        <title>Sequencing the genomes of 1000 actinobacteria strains.</title>
        <authorList>
            <person name="Klenk H.-P."/>
        </authorList>
    </citation>
    <scope>NUCLEOTIDE SEQUENCE [LARGE SCALE GENOMIC DNA]</scope>
    <source>
        <strain evidence="7 8">DSM 105784</strain>
    </source>
</reference>
<evidence type="ECO:0000256" key="1">
    <source>
        <dbReference type="ARBA" id="ARBA00004236"/>
    </source>
</evidence>
<dbReference type="InterPro" id="IPR029044">
    <property type="entry name" value="Nucleotide-diphossugar_trans"/>
</dbReference>
<feature type="transmembrane region" description="Helical" evidence="6">
    <location>
        <begin position="304"/>
        <end position="328"/>
    </location>
</feature>
<organism evidence="7 8">
    <name type="scientific">Conyzicola lurida</name>
    <dbReference type="NCBI Taxonomy" id="1172621"/>
    <lineage>
        <taxon>Bacteria</taxon>
        <taxon>Bacillati</taxon>
        <taxon>Actinomycetota</taxon>
        <taxon>Actinomycetes</taxon>
        <taxon>Micrococcales</taxon>
        <taxon>Microbacteriaceae</taxon>
        <taxon>Conyzicola</taxon>
    </lineage>
</organism>
<evidence type="ECO:0000256" key="5">
    <source>
        <dbReference type="ARBA" id="ARBA00023136"/>
    </source>
</evidence>
<dbReference type="AlphaFoldDB" id="A0A841AJJ5"/>
<keyword evidence="2" id="KW-1003">Cell membrane</keyword>
<dbReference type="Pfam" id="PF13641">
    <property type="entry name" value="Glyco_tranf_2_3"/>
    <property type="match status" value="1"/>
</dbReference>
<keyword evidence="8" id="KW-1185">Reference proteome</keyword>
<dbReference type="Gene3D" id="3.90.550.10">
    <property type="entry name" value="Spore Coat Polysaccharide Biosynthesis Protein SpsA, Chain A"/>
    <property type="match status" value="1"/>
</dbReference>
<dbReference type="SUPFAM" id="SSF53448">
    <property type="entry name" value="Nucleotide-diphospho-sugar transferases"/>
    <property type="match status" value="1"/>
</dbReference>
<protein>
    <submittedName>
        <fullName evidence="7">Cellulose synthase/poly-beta-1,6-N-acetylglucosamine synthase-like glycosyltransferase</fullName>
    </submittedName>
</protein>
<keyword evidence="3" id="KW-0328">Glycosyltransferase</keyword>
<comment type="caution">
    <text evidence="7">The sequence shown here is derived from an EMBL/GenBank/DDBJ whole genome shotgun (WGS) entry which is preliminary data.</text>
</comment>
<evidence type="ECO:0000256" key="3">
    <source>
        <dbReference type="ARBA" id="ARBA00022676"/>
    </source>
</evidence>
<dbReference type="Proteomes" id="UP000536685">
    <property type="component" value="Unassembled WGS sequence"/>
</dbReference>
<name>A0A841AJJ5_9MICO</name>
<dbReference type="GO" id="GO:0030213">
    <property type="term" value="P:hyaluronan biosynthetic process"/>
    <property type="evidence" value="ECO:0007669"/>
    <property type="project" value="TreeGrafter"/>
</dbReference>
<keyword evidence="6" id="KW-0812">Transmembrane</keyword>
<sequence length="436" mass="48396">MTFSDELQYLLADLGDLFGAVRPYLPVAIAGVVVWALWLYRFVASRLAGPIESGFASTTSVVVPSFHEDPEILLRCLDTWREQDPTEIIIVLDVADVDTYDRIAELGDDRVRPLLFHHAGKRSALGAGIREASSDILFLVDSDTSWTPGLLRNAQKPFADPRVGGVSTQQNVYQRRSSIWRRIADWLVNLRYYDYVPAMGRAGAVPCISGRTAVYRRDAVLPVLDDLENEYFMGRRCISGDDGRLTWLVLASGWRTVHQSSAKALSMFPSTFSAFVKQRVRWSRNSYRCYFTAIAKGWLWRVPFVAKITVLQILITPLTMGLSMFYLIFNRLDVTAVGITAATAWLLLGRGLRGISNLRRNPGDILLLPLVALVVIFVALPVKLYAFVTMNKQGWLTRHDNQVGADAQDAATLAPVDTAAAASDLDDLGGPREVAA</sequence>
<proteinExistence type="predicted"/>
<evidence type="ECO:0000313" key="8">
    <source>
        <dbReference type="Proteomes" id="UP000536685"/>
    </source>
</evidence>
<gene>
    <name evidence="7" type="ORF">HD599_001710</name>
</gene>
<comment type="subcellular location">
    <subcellularLocation>
        <location evidence="1">Cell membrane</location>
    </subcellularLocation>
</comment>
<feature type="transmembrane region" description="Helical" evidence="6">
    <location>
        <begin position="365"/>
        <end position="388"/>
    </location>
</feature>
<keyword evidence="5 6" id="KW-0472">Membrane</keyword>
<dbReference type="RefSeq" id="WP_184236033.1">
    <property type="nucleotide sequence ID" value="NZ_JACHMJ010000001.1"/>
</dbReference>
<dbReference type="PANTHER" id="PTHR22913:SF12">
    <property type="entry name" value="MANNURONAN SYNTHASE"/>
    <property type="match status" value="1"/>
</dbReference>
<dbReference type="GO" id="GO:0085029">
    <property type="term" value="P:extracellular matrix assembly"/>
    <property type="evidence" value="ECO:0007669"/>
    <property type="project" value="TreeGrafter"/>
</dbReference>
<dbReference type="PANTHER" id="PTHR22913">
    <property type="entry name" value="HYALURONAN SYNTHASE"/>
    <property type="match status" value="1"/>
</dbReference>
<evidence type="ECO:0000313" key="7">
    <source>
        <dbReference type="EMBL" id="MBB5843387.1"/>
    </source>
</evidence>
<feature type="transmembrane region" description="Helical" evidence="6">
    <location>
        <begin position="20"/>
        <end position="40"/>
    </location>
</feature>
<dbReference type="GO" id="GO:0005886">
    <property type="term" value="C:plasma membrane"/>
    <property type="evidence" value="ECO:0007669"/>
    <property type="project" value="UniProtKB-SubCell"/>
</dbReference>
<keyword evidence="4 7" id="KW-0808">Transferase</keyword>
<feature type="transmembrane region" description="Helical" evidence="6">
    <location>
        <begin position="334"/>
        <end position="353"/>
    </location>
</feature>
<accession>A0A841AJJ5</accession>
<dbReference type="EMBL" id="JACHMJ010000001">
    <property type="protein sequence ID" value="MBB5843387.1"/>
    <property type="molecule type" value="Genomic_DNA"/>
</dbReference>
<keyword evidence="6" id="KW-1133">Transmembrane helix</keyword>
<evidence type="ECO:0000256" key="6">
    <source>
        <dbReference type="SAM" id="Phobius"/>
    </source>
</evidence>
<dbReference type="GO" id="GO:0050501">
    <property type="term" value="F:hyaluronan synthase activity"/>
    <property type="evidence" value="ECO:0007669"/>
    <property type="project" value="TreeGrafter"/>
</dbReference>
<evidence type="ECO:0000256" key="2">
    <source>
        <dbReference type="ARBA" id="ARBA00022475"/>
    </source>
</evidence>
<evidence type="ECO:0000256" key="4">
    <source>
        <dbReference type="ARBA" id="ARBA00022679"/>
    </source>
</evidence>